<dbReference type="PANTHER" id="PTHR43210">
    <property type="entry name" value="DETHIOBIOTIN SYNTHETASE"/>
    <property type="match status" value="1"/>
</dbReference>
<feature type="binding site" evidence="9">
    <location>
        <position position="78"/>
    </location>
    <ligand>
        <name>Mg(2+)</name>
        <dbReference type="ChEBI" id="CHEBI:18420"/>
    </ligand>
</feature>
<reference evidence="10 11" key="1">
    <citation type="submission" date="2019-02" db="EMBL/GenBank/DDBJ databases">
        <title>Deep-cultivation of Planctomycetes and their phenomic and genomic characterization uncovers novel biology.</title>
        <authorList>
            <person name="Wiegand S."/>
            <person name="Jogler M."/>
            <person name="Boedeker C."/>
            <person name="Pinto D."/>
            <person name="Vollmers J."/>
            <person name="Rivas-Marin E."/>
            <person name="Kohn T."/>
            <person name="Peeters S.H."/>
            <person name="Heuer A."/>
            <person name="Rast P."/>
            <person name="Oberbeckmann S."/>
            <person name="Bunk B."/>
            <person name="Jeske O."/>
            <person name="Meyerdierks A."/>
            <person name="Storesund J.E."/>
            <person name="Kallscheuer N."/>
            <person name="Luecker S."/>
            <person name="Lage O.M."/>
            <person name="Pohl T."/>
            <person name="Merkel B.J."/>
            <person name="Hornburger P."/>
            <person name="Mueller R.-W."/>
            <person name="Bruemmer F."/>
            <person name="Labrenz M."/>
            <person name="Spormann A.M."/>
            <person name="Op den Camp H."/>
            <person name="Overmann J."/>
            <person name="Amann R."/>
            <person name="Jetten M.S.M."/>
            <person name="Mascher T."/>
            <person name="Medema M.H."/>
            <person name="Devos D.P."/>
            <person name="Kaster A.-K."/>
            <person name="Ovreas L."/>
            <person name="Rohde M."/>
            <person name="Galperin M.Y."/>
            <person name="Jogler C."/>
        </authorList>
    </citation>
    <scope>NUCLEOTIDE SEQUENCE [LARGE SCALE GENOMIC DNA]</scope>
    <source>
        <strain evidence="10 11">ETA_A8</strain>
    </source>
</reference>
<dbReference type="Proteomes" id="UP000315017">
    <property type="component" value="Chromosome"/>
</dbReference>
<dbReference type="UniPathway" id="UPA00078">
    <property type="reaction ID" value="UER00161"/>
</dbReference>
<keyword evidence="3 9" id="KW-0479">Metal-binding</keyword>
<comment type="subunit">
    <text evidence="9">Homodimer.</text>
</comment>
<keyword evidence="5 9" id="KW-0093">Biotin biosynthesis</keyword>
<evidence type="ECO:0000256" key="6">
    <source>
        <dbReference type="ARBA" id="ARBA00022840"/>
    </source>
</evidence>
<dbReference type="GO" id="GO:0000287">
    <property type="term" value="F:magnesium ion binding"/>
    <property type="evidence" value="ECO:0007669"/>
    <property type="project" value="UniProtKB-UniRule"/>
</dbReference>
<dbReference type="SUPFAM" id="SSF52540">
    <property type="entry name" value="P-loop containing nucleoside triphosphate hydrolases"/>
    <property type="match status" value="1"/>
</dbReference>
<evidence type="ECO:0000256" key="3">
    <source>
        <dbReference type="ARBA" id="ARBA00022723"/>
    </source>
</evidence>
<dbReference type="OrthoDB" id="9802097at2"/>
<evidence type="ECO:0000256" key="1">
    <source>
        <dbReference type="ARBA" id="ARBA00022490"/>
    </source>
</evidence>
<dbReference type="InterPro" id="IPR004472">
    <property type="entry name" value="DTB_synth_BioD"/>
</dbReference>
<feature type="binding site" evidence="9">
    <location>
        <begin position="36"/>
        <end position="41"/>
    </location>
    <ligand>
        <name>ATP</name>
        <dbReference type="ChEBI" id="CHEBI:30616"/>
    </ligand>
</feature>
<dbReference type="EMBL" id="CP036274">
    <property type="protein sequence ID" value="QDU31515.1"/>
    <property type="molecule type" value="Genomic_DNA"/>
</dbReference>
<feature type="binding site" evidence="9">
    <location>
        <begin position="139"/>
        <end position="142"/>
    </location>
    <ligand>
        <name>ATP</name>
        <dbReference type="ChEBI" id="CHEBI:30616"/>
    </ligand>
</feature>
<dbReference type="AlphaFoldDB" id="A0A517YMR6"/>
<evidence type="ECO:0000256" key="2">
    <source>
        <dbReference type="ARBA" id="ARBA00022598"/>
    </source>
</evidence>
<dbReference type="PANTHER" id="PTHR43210:SF2">
    <property type="entry name" value="ATP-DEPENDENT DETHIOBIOTIN SYNTHETASE BIOD 2"/>
    <property type="match status" value="1"/>
</dbReference>
<keyword evidence="2 9" id="KW-0436">Ligase</keyword>
<feature type="binding site" evidence="9">
    <location>
        <position position="40"/>
    </location>
    <ligand>
        <name>Mg(2+)</name>
        <dbReference type="ChEBI" id="CHEBI:18420"/>
    </ligand>
</feature>
<evidence type="ECO:0000256" key="8">
    <source>
        <dbReference type="ARBA" id="ARBA00047386"/>
    </source>
</evidence>
<evidence type="ECO:0000256" key="4">
    <source>
        <dbReference type="ARBA" id="ARBA00022741"/>
    </source>
</evidence>
<evidence type="ECO:0000313" key="11">
    <source>
        <dbReference type="Proteomes" id="UP000315017"/>
    </source>
</evidence>
<organism evidence="10 11">
    <name type="scientific">Anatilimnocola aggregata</name>
    <dbReference type="NCBI Taxonomy" id="2528021"/>
    <lineage>
        <taxon>Bacteria</taxon>
        <taxon>Pseudomonadati</taxon>
        <taxon>Planctomycetota</taxon>
        <taxon>Planctomycetia</taxon>
        <taxon>Pirellulales</taxon>
        <taxon>Pirellulaceae</taxon>
        <taxon>Anatilimnocola</taxon>
    </lineage>
</organism>
<evidence type="ECO:0000256" key="7">
    <source>
        <dbReference type="ARBA" id="ARBA00022842"/>
    </source>
</evidence>
<dbReference type="InterPro" id="IPR027417">
    <property type="entry name" value="P-loop_NTPase"/>
</dbReference>
<feature type="active site" evidence="9">
    <location>
        <position position="61"/>
    </location>
</feature>
<feature type="binding site" evidence="9">
    <location>
        <position position="139"/>
    </location>
    <ligand>
        <name>Mg(2+)</name>
        <dbReference type="ChEBI" id="CHEBI:18420"/>
    </ligand>
</feature>
<comment type="caution">
    <text evidence="9">Lacks conserved residue(s) required for the propagation of feature annotation.</text>
</comment>
<dbReference type="GO" id="GO:0005524">
    <property type="term" value="F:ATP binding"/>
    <property type="evidence" value="ECO:0007669"/>
    <property type="project" value="UniProtKB-UniRule"/>
</dbReference>
<dbReference type="EC" id="6.3.3.3" evidence="9"/>
<dbReference type="GO" id="GO:0004141">
    <property type="term" value="F:dethiobiotin synthase activity"/>
    <property type="evidence" value="ECO:0007669"/>
    <property type="project" value="UniProtKB-UniRule"/>
</dbReference>
<keyword evidence="11" id="KW-1185">Reference proteome</keyword>
<comment type="pathway">
    <text evidence="9">Cofactor biosynthesis; biotin biosynthesis; biotin from 7,8-diaminononanoate: step 1/2.</text>
</comment>
<dbReference type="GO" id="GO:0005829">
    <property type="term" value="C:cytosol"/>
    <property type="evidence" value="ECO:0007669"/>
    <property type="project" value="TreeGrafter"/>
</dbReference>
<sequence>MRRSATIAVRKPAAVQAAHGQAARCRGLFIAGTDTGVGKTYVAAKIAQALAETGWRVGVYKPAASGCRRSGKNLVSDDAVALWEAAGRPGKLSAVCPQRFAAPLAPHLAAKEERKEIDSARLRRGLQYWLKRSDVVVVEGAGGLMSPVGEQDYVADLARDFGFPLVVVAANRIGTINHTLQTLIAAQAFGSGLPVAGIVLNDVLPPGAGDPSIRFNRCELELRCVPPVLQIGYAEPTFDRVIDWMRLAQPARLESSQFK</sequence>
<keyword evidence="7 9" id="KW-0460">Magnesium</keyword>
<keyword evidence="4 9" id="KW-0547">Nucleotide-binding</keyword>
<feature type="binding site" evidence="9">
    <location>
        <position position="65"/>
    </location>
    <ligand>
        <name>substrate</name>
    </ligand>
</feature>
<dbReference type="CDD" id="cd03109">
    <property type="entry name" value="DTBS"/>
    <property type="match status" value="1"/>
</dbReference>
<dbReference type="KEGG" id="aagg:ETAA8_66740"/>
<accession>A0A517YMR6</accession>
<keyword evidence="6 9" id="KW-0067">ATP-binding</keyword>
<evidence type="ECO:0000256" key="5">
    <source>
        <dbReference type="ARBA" id="ARBA00022756"/>
    </source>
</evidence>
<evidence type="ECO:0000256" key="9">
    <source>
        <dbReference type="HAMAP-Rule" id="MF_00336"/>
    </source>
</evidence>
<feature type="binding site" evidence="9">
    <location>
        <position position="78"/>
    </location>
    <ligand>
        <name>ATP</name>
        <dbReference type="ChEBI" id="CHEBI:30616"/>
    </ligand>
</feature>
<comment type="cofactor">
    <cofactor evidence="9">
        <name>Mg(2+)</name>
        <dbReference type="ChEBI" id="CHEBI:18420"/>
    </cofactor>
</comment>
<comment type="function">
    <text evidence="9">Catalyzes a mechanistically unusual reaction, the ATP-dependent insertion of CO2 between the N7 and N8 nitrogen atoms of 7,8-diaminopelargonic acid (DAPA, also called 7,8-diammoniononanoate) to form a ureido ring.</text>
</comment>
<comment type="catalytic activity">
    <reaction evidence="8">
        <text>(7R,8S)-8-amino-7-(carboxyamino)nonanoate + ATP = (4R,5S)-dethiobiotin + ADP + phosphate + H(+)</text>
        <dbReference type="Rhea" id="RHEA:63684"/>
        <dbReference type="ChEBI" id="CHEBI:15378"/>
        <dbReference type="ChEBI" id="CHEBI:30616"/>
        <dbReference type="ChEBI" id="CHEBI:43474"/>
        <dbReference type="ChEBI" id="CHEBI:149470"/>
        <dbReference type="ChEBI" id="CHEBI:149473"/>
        <dbReference type="ChEBI" id="CHEBI:456216"/>
    </reaction>
</comment>
<dbReference type="Pfam" id="PF13500">
    <property type="entry name" value="AAA_26"/>
    <property type="match status" value="1"/>
</dbReference>
<dbReference type="RefSeq" id="WP_145098772.1">
    <property type="nucleotide sequence ID" value="NZ_CP036274.1"/>
</dbReference>
<comment type="subcellular location">
    <subcellularLocation>
        <location evidence="9">Cytoplasm</location>
    </subcellularLocation>
</comment>
<keyword evidence="1 9" id="KW-0963">Cytoplasm</keyword>
<feature type="binding site" evidence="9">
    <location>
        <begin position="201"/>
        <end position="202"/>
    </location>
    <ligand>
        <name>ATP</name>
        <dbReference type="ChEBI" id="CHEBI:30616"/>
    </ligand>
</feature>
<dbReference type="NCBIfam" id="TIGR00347">
    <property type="entry name" value="bioD"/>
    <property type="match status" value="1"/>
</dbReference>
<comment type="similarity">
    <text evidence="9">Belongs to the dethiobiotin synthetase family.</text>
</comment>
<dbReference type="Gene3D" id="3.40.50.300">
    <property type="entry name" value="P-loop containing nucleotide triphosphate hydrolases"/>
    <property type="match status" value="1"/>
</dbReference>
<gene>
    <name evidence="10" type="primary">bioD1</name>
    <name evidence="9" type="synonym">bioD</name>
    <name evidence="10" type="ORF">ETAA8_66740</name>
</gene>
<evidence type="ECO:0000313" key="10">
    <source>
        <dbReference type="EMBL" id="QDU31515.1"/>
    </source>
</evidence>
<proteinExistence type="inferred from homology"/>
<protein>
    <recommendedName>
        <fullName evidence="9">ATP-dependent dethiobiotin synthetase BioD</fullName>
        <ecNumber evidence="9">6.3.3.3</ecNumber>
    </recommendedName>
    <alternativeName>
        <fullName evidence="9">DTB synthetase</fullName>
        <shortName evidence="9">DTBS</shortName>
    </alternativeName>
    <alternativeName>
        <fullName evidence="9">Dethiobiotin synthase</fullName>
    </alternativeName>
</protein>
<dbReference type="GO" id="GO:0009102">
    <property type="term" value="P:biotin biosynthetic process"/>
    <property type="evidence" value="ECO:0007669"/>
    <property type="project" value="UniProtKB-UniRule"/>
</dbReference>
<comment type="catalytic activity">
    <reaction evidence="9">
        <text>(7R,8S)-7,8-diammoniononanoate + CO2 + ATP = (4R,5S)-dethiobiotin + ADP + phosphate + 3 H(+)</text>
        <dbReference type="Rhea" id="RHEA:15805"/>
        <dbReference type="ChEBI" id="CHEBI:15378"/>
        <dbReference type="ChEBI" id="CHEBI:16526"/>
        <dbReference type="ChEBI" id="CHEBI:30616"/>
        <dbReference type="ChEBI" id="CHEBI:43474"/>
        <dbReference type="ChEBI" id="CHEBI:149469"/>
        <dbReference type="ChEBI" id="CHEBI:149473"/>
        <dbReference type="ChEBI" id="CHEBI:456216"/>
        <dbReference type="EC" id="6.3.3.3"/>
    </reaction>
</comment>
<dbReference type="HAMAP" id="MF_00336">
    <property type="entry name" value="BioD"/>
    <property type="match status" value="1"/>
</dbReference>
<name>A0A517YMR6_9BACT</name>